<reference evidence="3 4" key="1">
    <citation type="submission" date="2016-01" db="EMBL/GenBank/DDBJ databases">
        <title>Complete Genome Sequence of Paenibacillus yonginensis DCY84, a novel Plant Growth-Promoting Bacteria with Elicitation of Induced Systemic Resistance.</title>
        <authorList>
            <person name="Kim Y.J."/>
            <person name="Yang D.C."/>
            <person name="Sukweenadhi J."/>
        </authorList>
    </citation>
    <scope>NUCLEOTIDE SEQUENCE [LARGE SCALE GENOMIC DNA]</scope>
    <source>
        <strain evidence="3 4">DCY84</strain>
    </source>
</reference>
<dbReference type="Proteomes" id="UP000092573">
    <property type="component" value="Chromosome"/>
</dbReference>
<proteinExistence type="predicted"/>
<keyword evidence="4" id="KW-1185">Reference proteome</keyword>
<evidence type="ECO:0000313" key="4">
    <source>
        <dbReference type="Proteomes" id="UP000092573"/>
    </source>
</evidence>
<evidence type="ECO:0000313" key="3">
    <source>
        <dbReference type="EMBL" id="ANS73419.1"/>
    </source>
</evidence>
<dbReference type="SUPFAM" id="SSF160991">
    <property type="entry name" value="CV3147-like"/>
    <property type="match status" value="1"/>
</dbReference>
<dbReference type="Pfam" id="PF20906">
    <property type="entry name" value="S-Me-THD_C"/>
    <property type="match status" value="1"/>
</dbReference>
<dbReference type="InterPro" id="IPR010318">
    <property type="entry name" value="S-Me-THD_N"/>
</dbReference>
<gene>
    <name evidence="3" type="ORF">AWM70_01510</name>
</gene>
<dbReference type="InterPro" id="IPR024071">
    <property type="entry name" value="S-Me-THD_C_sf"/>
</dbReference>
<dbReference type="InterPro" id="IPR048350">
    <property type="entry name" value="S-Me-THD-like_C"/>
</dbReference>
<dbReference type="KEGG" id="pyg:AWM70_01510"/>
<dbReference type="EMBL" id="CP014167">
    <property type="protein sequence ID" value="ANS73419.1"/>
    <property type="molecule type" value="Genomic_DNA"/>
</dbReference>
<dbReference type="Gene3D" id="3.40.1610.10">
    <property type="entry name" value="CV3147-like domain"/>
    <property type="match status" value="1"/>
</dbReference>
<feature type="domain" description="S-Me-THD-like C-terminal" evidence="2">
    <location>
        <begin position="167"/>
        <end position="355"/>
    </location>
</feature>
<dbReference type="AlphaFoldDB" id="A0A1B1MW77"/>
<evidence type="ECO:0000259" key="1">
    <source>
        <dbReference type="Pfam" id="PF06032"/>
    </source>
</evidence>
<protein>
    <recommendedName>
        <fullName evidence="5">Hydantoinase</fullName>
    </recommendedName>
</protein>
<accession>A0A1B1MW77</accession>
<evidence type="ECO:0008006" key="5">
    <source>
        <dbReference type="Google" id="ProtNLM"/>
    </source>
</evidence>
<dbReference type="Gene3D" id="2.40.390.10">
    <property type="entry name" value="CV3147-like"/>
    <property type="match status" value="1"/>
</dbReference>
<feature type="domain" description="S-Me-THD N-terminal" evidence="1">
    <location>
        <begin position="8"/>
        <end position="164"/>
    </location>
</feature>
<dbReference type="OrthoDB" id="7441206at2"/>
<name>A0A1B1MW77_9BACL</name>
<evidence type="ECO:0000259" key="2">
    <source>
        <dbReference type="Pfam" id="PF20906"/>
    </source>
</evidence>
<dbReference type="Pfam" id="PF06032">
    <property type="entry name" value="S-Me-THD_N"/>
    <property type="match status" value="1"/>
</dbReference>
<sequence length="367" mass="39837">MRYLDKTAIENISIGAAFLGTGGGGDPYIGKLMAISAIEQNGPVRLYSVDEIADEDFFIPTAMMGAPSVSSEKFPNGSEFVKVFQKLSRYLGKDNIAGTYPMEAGGVNSMIPIVVAAQLGLPLVDCDGMGRAFPELQMVTFNLDGVPATPMAITDEKGNIGIFETIDNKWTERLARAVTVEMGASALVSLYPTTGAQMKTSGVHGIVTLSEQIGEIIASKNRDAKDKLEELLQLVSGYELFQGKIVDVIRETKGGFNLGRMNLEGIEGHKGGNMDVHFQNENLVAEKDGRVVAMTPDLICLVDFETLSPITTESLKYGKRVRVIGLPAHEKWRTAKGIETAGPKYFGYDYEYVPLEKLVNKAVTDHV</sequence>
<organism evidence="3 4">
    <name type="scientific">Paenibacillus yonginensis</name>
    <dbReference type="NCBI Taxonomy" id="1462996"/>
    <lineage>
        <taxon>Bacteria</taxon>
        <taxon>Bacillati</taxon>
        <taxon>Bacillota</taxon>
        <taxon>Bacilli</taxon>
        <taxon>Bacillales</taxon>
        <taxon>Paenibacillaceae</taxon>
        <taxon>Paenibacillus</taxon>
    </lineage>
</organism>
<dbReference type="InterPro" id="IPR027479">
    <property type="entry name" value="S-Me-THD_N_sf"/>
</dbReference>
<dbReference type="STRING" id="1462996.AWM70_01510"/>
<dbReference type="RefSeq" id="WP_068693741.1">
    <property type="nucleotide sequence ID" value="NZ_CP014167.1"/>
</dbReference>